<proteinExistence type="predicted"/>
<protein>
    <submittedName>
        <fullName evidence="2">Uncharacterized protein</fullName>
    </submittedName>
</protein>
<accession>A0ABR2R817</accession>
<gene>
    <name evidence="2" type="ORF">V6N11_080547</name>
</gene>
<evidence type="ECO:0000256" key="1">
    <source>
        <dbReference type="SAM" id="MobiDB-lite"/>
    </source>
</evidence>
<organism evidence="2 3">
    <name type="scientific">Hibiscus sabdariffa</name>
    <name type="common">roselle</name>
    <dbReference type="NCBI Taxonomy" id="183260"/>
    <lineage>
        <taxon>Eukaryota</taxon>
        <taxon>Viridiplantae</taxon>
        <taxon>Streptophyta</taxon>
        <taxon>Embryophyta</taxon>
        <taxon>Tracheophyta</taxon>
        <taxon>Spermatophyta</taxon>
        <taxon>Magnoliopsida</taxon>
        <taxon>eudicotyledons</taxon>
        <taxon>Gunneridae</taxon>
        <taxon>Pentapetalae</taxon>
        <taxon>rosids</taxon>
        <taxon>malvids</taxon>
        <taxon>Malvales</taxon>
        <taxon>Malvaceae</taxon>
        <taxon>Malvoideae</taxon>
        <taxon>Hibiscus</taxon>
    </lineage>
</organism>
<dbReference type="Proteomes" id="UP001396334">
    <property type="component" value="Unassembled WGS sequence"/>
</dbReference>
<reference evidence="2 3" key="1">
    <citation type="journal article" date="2024" name="G3 (Bethesda)">
        <title>Genome assembly of Hibiscus sabdariffa L. provides insights into metabolisms of medicinal natural products.</title>
        <authorList>
            <person name="Kim T."/>
        </authorList>
    </citation>
    <scope>NUCLEOTIDE SEQUENCE [LARGE SCALE GENOMIC DNA]</scope>
    <source>
        <strain evidence="2">TK-2024</strain>
        <tissue evidence="2">Old leaves</tissue>
    </source>
</reference>
<evidence type="ECO:0000313" key="2">
    <source>
        <dbReference type="EMBL" id="KAK9009075.1"/>
    </source>
</evidence>
<keyword evidence="3" id="KW-1185">Reference proteome</keyword>
<comment type="caution">
    <text evidence="2">The sequence shown here is derived from an EMBL/GenBank/DDBJ whole genome shotgun (WGS) entry which is preliminary data.</text>
</comment>
<feature type="compositionally biased region" description="Basic and acidic residues" evidence="1">
    <location>
        <begin position="58"/>
        <end position="68"/>
    </location>
</feature>
<evidence type="ECO:0000313" key="3">
    <source>
        <dbReference type="Proteomes" id="UP001396334"/>
    </source>
</evidence>
<name>A0ABR2R817_9ROSI</name>
<dbReference type="EMBL" id="JBBPBN010000025">
    <property type="protein sequence ID" value="KAK9009075.1"/>
    <property type="molecule type" value="Genomic_DNA"/>
</dbReference>
<feature type="region of interest" description="Disordered" evidence="1">
    <location>
        <begin position="45"/>
        <end position="77"/>
    </location>
</feature>
<sequence>MDTFGTPSVVVRPPSLVSGSLGKLLAMSPHKSSRLVIGRGRGCTTTANIDPLPPADQAQDHDDIHDAEGNNPPEGQT</sequence>